<reference evidence="1 2" key="1">
    <citation type="submission" date="2020-01" db="EMBL/GenBank/DDBJ databases">
        <title>Identification and distribution of gene clusters putatively required for synthesis of sphingolipid metabolism inhibitors in phylogenetically diverse species of the filamentous fungus Fusarium.</title>
        <authorList>
            <person name="Kim H.-S."/>
            <person name="Busman M."/>
            <person name="Brown D.W."/>
            <person name="Divon H."/>
            <person name="Uhlig S."/>
            <person name="Proctor R.H."/>
        </authorList>
    </citation>
    <scope>NUCLEOTIDE SEQUENCE [LARGE SCALE GENOMIC DNA]</scope>
    <source>
        <strain evidence="1 2">NRRL 20459</strain>
    </source>
</reference>
<protein>
    <submittedName>
        <fullName evidence="1">Uncharacterized protein</fullName>
    </submittedName>
</protein>
<organism evidence="1 2">
    <name type="scientific">Fusarium albosuccineum</name>
    <dbReference type="NCBI Taxonomy" id="1237068"/>
    <lineage>
        <taxon>Eukaryota</taxon>
        <taxon>Fungi</taxon>
        <taxon>Dikarya</taxon>
        <taxon>Ascomycota</taxon>
        <taxon>Pezizomycotina</taxon>
        <taxon>Sordariomycetes</taxon>
        <taxon>Hypocreomycetidae</taxon>
        <taxon>Hypocreales</taxon>
        <taxon>Nectriaceae</taxon>
        <taxon>Fusarium</taxon>
        <taxon>Fusarium decemcellulare species complex</taxon>
    </lineage>
</organism>
<keyword evidence="2" id="KW-1185">Reference proteome</keyword>
<evidence type="ECO:0000313" key="2">
    <source>
        <dbReference type="Proteomes" id="UP000554235"/>
    </source>
</evidence>
<comment type="caution">
    <text evidence="1">The sequence shown here is derived from an EMBL/GenBank/DDBJ whole genome shotgun (WGS) entry which is preliminary data.</text>
</comment>
<dbReference type="Proteomes" id="UP000554235">
    <property type="component" value="Unassembled WGS sequence"/>
</dbReference>
<accession>A0A8H4L1N4</accession>
<evidence type="ECO:0000313" key="1">
    <source>
        <dbReference type="EMBL" id="KAF4461410.1"/>
    </source>
</evidence>
<name>A0A8H4L1N4_9HYPO</name>
<dbReference type="AlphaFoldDB" id="A0A8H4L1N4"/>
<sequence>METFLQFVRADVQSLASKDRSVVLGDCRAFIRRLEAVEALDDALKAQRPEFQSFSSSSLKRLEALLNAVSSPNAGERLSAMQDVNPEIVIVYGLSLSIKTIERVKVEFWDEIARQARMAVERRSQVFAGDEIAQTVSKSRNEEFKTISHVPRLRQLAMLAHDHSVVMYLPELELDGLLRLTTSWDQTLLTRLFAFQPDMHDAAGFELIAVKGQVLQCLGAETYQIIQQSKAWAAEPLGNDLTQCDALWVEGQSATFTSQDKKKPYYQFEAGTISAFYCAGDCVQVSFLRGSDVITRKTPPGYMTTVPDDVTIVVNGGDDGGRAKAS</sequence>
<dbReference type="EMBL" id="JAADYS010001725">
    <property type="protein sequence ID" value="KAF4461410.1"/>
    <property type="molecule type" value="Genomic_DNA"/>
</dbReference>
<dbReference type="OrthoDB" id="5066846at2759"/>
<proteinExistence type="predicted"/>
<gene>
    <name evidence="1" type="ORF">FALBO_11798</name>
</gene>